<dbReference type="InterPro" id="IPR017441">
    <property type="entry name" value="Protein_kinase_ATP_BS"/>
</dbReference>
<protein>
    <recommendedName>
        <fullName evidence="6">Protein kinase domain-containing protein</fullName>
    </recommendedName>
</protein>
<evidence type="ECO:0000256" key="1">
    <source>
        <dbReference type="ARBA" id="ARBA00022741"/>
    </source>
</evidence>
<dbReference type="GO" id="GO:0005886">
    <property type="term" value="C:plasma membrane"/>
    <property type="evidence" value="ECO:0007669"/>
    <property type="project" value="TreeGrafter"/>
</dbReference>
<feature type="domain" description="Protein kinase" evidence="6">
    <location>
        <begin position="195"/>
        <end position="492"/>
    </location>
</feature>
<evidence type="ECO:0000256" key="3">
    <source>
        <dbReference type="PROSITE-ProRule" id="PRU10141"/>
    </source>
</evidence>
<name>A0A813H5X8_POLGL</name>
<keyword evidence="4" id="KW-0175">Coiled coil</keyword>
<dbReference type="OrthoDB" id="296674at2759"/>
<dbReference type="Proteomes" id="UP000654075">
    <property type="component" value="Unassembled WGS sequence"/>
</dbReference>
<sequence>MEKKLRDMTQGLQQEEEAQGRRCLISCPWFEQQRQAEQRRQQQEAQAEQQRRAEQRRQQQEAQAEQQRQAEQRRQQQEAQAEQQRRAEQRRQQQEAQAEQQWQAEQRRQQQEAQAEQQRQAEQRRQQQEAQAQQQREEEQRRQQQEAQAQQQREEEQRRRQRAQPEVSRKLLDCLHGEKPGLVPLAYVASCAGNWSSERLIGEGAYGKVYRAVDISSDSVPFVFAVKVLSFEREEDRGALHRATEAEIKTLTRFSHPNLIRLLGFCMEEGTHALIYEYEPVGSLADILCQDGRAQRLTWLQRANVSAGLAKALNYLHKHDTSGPCYHRDVKPANIVLTAAMSPKLIDCGLSRFLPEDQPQGQSRKTLLGTGGLGALGTPGYMCSAYIRTNKFREASEVYSFGVTVLEIVIGQIQSEAISELLEDPETLLADYVSISKKCRDHRPVFEDGYVHIADLLTKLAASSVSHIVSKRISMTAAMRCAMEAASQAPTANEIQAMRDEVERLADEIKELRALSEEAEGRRLAAQQAAQRRCLVCYEEQVEGMACAMGHFMCKECAAGQTRGLLERLQLGESLLEEHRSHGGHMKCVDPACRETYDDSSVARALPSEIFALYRASQDTVIEHRMWMDLQAQFQEQVTHMQRQFELQERRRSSQASAEVAAREETATAEFLRRQYPNARMCPRCRHGPVINENCYDLQAHHGEERGAGRGRISNACPGCDFFSREWSDWAPWDGVMHTGPRG</sequence>
<organism evidence="7 8">
    <name type="scientific">Polarella glacialis</name>
    <name type="common">Dinoflagellate</name>
    <dbReference type="NCBI Taxonomy" id="89957"/>
    <lineage>
        <taxon>Eukaryota</taxon>
        <taxon>Sar</taxon>
        <taxon>Alveolata</taxon>
        <taxon>Dinophyceae</taxon>
        <taxon>Suessiales</taxon>
        <taxon>Suessiaceae</taxon>
        <taxon>Polarella</taxon>
    </lineage>
</organism>
<dbReference type="SUPFAM" id="SSF56112">
    <property type="entry name" value="Protein kinase-like (PK-like)"/>
    <property type="match status" value="1"/>
</dbReference>
<dbReference type="PROSITE" id="PS50011">
    <property type="entry name" value="PROTEIN_KINASE_DOM"/>
    <property type="match status" value="1"/>
</dbReference>
<feature type="region of interest" description="Disordered" evidence="5">
    <location>
        <begin position="34"/>
        <end position="166"/>
    </location>
</feature>
<dbReference type="PROSITE" id="PS00108">
    <property type="entry name" value="PROTEIN_KINASE_ST"/>
    <property type="match status" value="1"/>
</dbReference>
<dbReference type="Pfam" id="PF00069">
    <property type="entry name" value="Pkinase"/>
    <property type="match status" value="1"/>
</dbReference>
<comment type="caution">
    <text evidence="7">The sequence shown here is derived from an EMBL/GenBank/DDBJ whole genome shotgun (WGS) entry which is preliminary data.</text>
</comment>
<keyword evidence="1 3" id="KW-0547">Nucleotide-binding</keyword>
<dbReference type="PANTHER" id="PTHR27001">
    <property type="entry name" value="OS01G0253100 PROTEIN"/>
    <property type="match status" value="1"/>
</dbReference>
<dbReference type="InterPro" id="IPR000719">
    <property type="entry name" value="Prot_kinase_dom"/>
</dbReference>
<proteinExistence type="predicted"/>
<evidence type="ECO:0000313" key="7">
    <source>
        <dbReference type="EMBL" id="CAE8633013.1"/>
    </source>
</evidence>
<keyword evidence="8" id="KW-1185">Reference proteome</keyword>
<evidence type="ECO:0000256" key="2">
    <source>
        <dbReference type="ARBA" id="ARBA00022840"/>
    </source>
</evidence>
<reference evidence="7" key="1">
    <citation type="submission" date="2021-02" db="EMBL/GenBank/DDBJ databases">
        <authorList>
            <person name="Dougan E. K."/>
            <person name="Rhodes N."/>
            <person name="Thang M."/>
            <person name="Chan C."/>
        </authorList>
    </citation>
    <scope>NUCLEOTIDE SEQUENCE</scope>
</reference>
<dbReference type="EMBL" id="CAJNNV010030594">
    <property type="protein sequence ID" value="CAE8633013.1"/>
    <property type="molecule type" value="Genomic_DNA"/>
</dbReference>
<gene>
    <name evidence="7" type="ORF">PGLA1383_LOCUS48927</name>
</gene>
<dbReference type="Gene3D" id="3.30.200.20">
    <property type="entry name" value="Phosphorylase Kinase, domain 1"/>
    <property type="match status" value="1"/>
</dbReference>
<feature type="compositionally biased region" description="Low complexity" evidence="5">
    <location>
        <begin position="94"/>
        <end position="104"/>
    </location>
</feature>
<feature type="region of interest" description="Disordered" evidence="5">
    <location>
        <begin position="1"/>
        <end position="20"/>
    </location>
</feature>
<dbReference type="OMA" id="NQHARAT"/>
<dbReference type="GO" id="GO:0005524">
    <property type="term" value="F:ATP binding"/>
    <property type="evidence" value="ECO:0007669"/>
    <property type="project" value="UniProtKB-UniRule"/>
</dbReference>
<dbReference type="InterPro" id="IPR011009">
    <property type="entry name" value="Kinase-like_dom_sf"/>
</dbReference>
<feature type="compositionally biased region" description="Basic and acidic residues" evidence="5">
    <location>
        <begin position="83"/>
        <end position="93"/>
    </location>
</feature>
<dbReference type="PANTHER" id="PTHR27001:SF931">
    <property type="entry name" value="OS11G0664100 PROTEIN"/>
    <property type="match status" value="1"/>
</dbReference>
<evidence type="ECO:0000256" key="5">
    <source>
        <dbReference type="SAM" id="MobiDB-lite"/>
    </source>
</evidence>
<accession>A0A813H5X8</accession>
<evidence type="ECO:0000259" key="6">
    <source>
        <dbReference type="PROSITE" id="PS50011"/>
    </source>
</evidence>
<keyword evidence="2 3" id="KW-0067">ATP-binding</keyword>
<feature type="compositionally biased region" description="Basic and acidic residues" evidence="5">
    <location>
        <begin position="135"/>
        <end position="144"/>
    </location>
</feature>
<feature type="coiled-coil region" evidence="4">
    <location>
        <begin position="492"/>
        <end position="529"/>
    </location>
</feature>
<dbReference type="AlphaFoldDB" id="A0A813H5X8"/>
<evidence type="ECO:0000256" key="4">
    <source>
        <dbReference type="SAM" id="Coils"/>
    </source>
</evidence>
<dbReference type="SMART" id="SM00220">
    <property type="entry name" value="S_TKc"/>
    <property type="match status" value="1"/>
</dbReference>
<dbReference type="InterPro" id="IPR008271">
    <property type="entry name" value="Ser/Thr_kinase_AS"/>
</dbReference>
<dbReference type="GO" id="GO:0004672">
    <property type="term" value="F:protein kinase activity"/>
    <property type="evidence" value="ECO:0007669"/>
    <property type="project" value="InterPro"/>
</dbReference>
<dbReference type="PROSITE" id="PS00107">
    <property type="entry name" value="PROTEIN_KINASE_ATP"/>
    <property type="match status" value="1"/>
</dbReference>
<evidence type="ECO:0000313" key="8">
    <source>
        <dbReference type="Proteomes" id="UP000654075"/>
    </source>
</evidence>
<feature type="binding site" evidence="3">
    <location>
        <position position="227"/>
    </location>
    <ligand>
        <name>ATP</name>
        <dbReference type="ChEBI" id="CHEBI:30616"/>
    </ligand>
</feature>
<dbReference type="Gene3D" id="1.10.510.10">
    <property type="entry name" value="Transferase(Phosphotransferase) domain 1"/>
    <property type="match status" value="1"/>
</dbReference>
<feature type="compositionally biased region" description="Basic and acidic residues" evidence="5">
    <location>
        <begin position="49"/>
        <end position="59"/>
    </location>
</feature>